<evidence type="ECO:0000256" key="4">
    <source>
        <dbReference type="ARBA" id="ARBA00023136"/>
    </source>
</evidence>
<sequence length="202" mass="22862">MVSPYDGPQYSTIRRRIHGWSWQSFPIGMGTGAVYVLLSALNPHPTWVTYIEITFYILNMCLFSLNILMLSLQFIRRSFRRQFLRLSSDPVKGVFVPLSVLSFATIFIGTINYAVPVGIINADGVYVMFWVYVVLAVIVSFPMLMVWFNQPHDVTTFTPAWAFLIFPLMLTGIIALNALRVIQTSDPRALGILLIGYISKVS</sequence>
<comment type="subcellular location">
    <subcellularLocation>
        <location evidence="1">Membrane</location>
        <topology evidence="1">Multi-pass membrane protein</topology>
    </subcellularLocation>
</comment>
<gene>
    <name evidence="6" type="ORF">RhiXN_07678</name>
</gene>
<reference evidence="6" key="1">
    <citation type="submission" date="2020-05" db="EMBL/GenBank/DDBJ databases">
        <title>Evolutionary and genomic comparisons of hybrid uninucleate and nonhybrid Rhizoctonia fungi.</title>
        <authorList>
            <person name="Li C."/>
            <person name="Chen X."/>
        </authorList>
    </citation>
    <scope>NUCLEOTIDE SEQUENCE</scope>
    <source>
        <strain evidence="6">AG-1 IA</strain>
    </source>
</reference>
<dbReference type="InterPro" id="IPR030185">
    <property type="entry name" value="Mae1"/>
</dbReference>
<dbReference type="RefSeq" id="XP_043182879.1">
    <property type="nucleotide sequence ID" value="XM_043327494.1"/>
</dbReference>
<dbReference type="KEGG" id="rsx:RhiXN_07678"/>
<feature type="transmembrane region" description="Helical" evidence="5">
    <location>
        <begin position="160"/>
        <end position="179"/>
    </location>
</feature>
<feature type="transmembrane region" description="Helical" evidence="5">
    <location>
        <begin position="95"/>
        <end position="115"/>
    </location>
</feature>
<keyword evidence="4 5" id="KW-0472">Membrane</keyword>
<evidence type="ECO:0000313" key="6">
    <source>
        <dbReference type="EMBL" id="QRW22642.1"/>
    </source>
</evidence>
<organism evidence="6 7">
    <name type="scientific">Rhizoctonia solani</name>
    <dbReference type="NCBI Taxonomy" id="456999"/>
    <lineage>
        <taxon>Eukaryota</taxon>
        <taxon>Fungi</taxon>
        <taxon>Dikarya</taxon>
        <taxon>Basidiomycota</taxon>
        <taxon>Agaricomycotina</taxon>
        <taxon>Agaricomycetes</taxon>
        <taxon>Cantharellales</taxon>
        <taxon>Ceratobasidiaceae</taxon>
        <taxon>Rhizoctonia</taxon>
    </lineage>
</organism>
<evidence type="ECO:0000256" key="5">
    <source>
        <dbReference type="SAM" id="Phobius"/>
    </source>
</evidence>
<dbReference type="GO" id="GO:0016020">
    <property type="term" value="C:membrane"/>
    <property type="evidence" value="ECO:0007669"/>
    <property type="project" value="UniProtKB-SubCell"/>
</dbReference>
<feature type="transmembrane region" description="Helical" evidence="5">
    <location>
        <begin position="127"/>
        <end position="148"/>
    </location>
</feature>
<dbReference type="Proteomes" id="UP000650533">
    <property type="component" value="Chromosome 9"/>
</dbReference>
<dbReference type="GO" id="GO:0015140">
    <property type="term" value="F:malate transmembrane transporter activity"/>
    <property type="evidence" value="ECO:0007669"/>
    <property type="project" value="InterPro"/>
</dbReference>
<dbReference type="Gene3D" id="1.50.10.150">
    <property type="entry name" value="Voltage-dependent anion channel"/>
    <property type="match status" value="1"/>
</dbReference>
<dbReference type="EMBL" id="CP059666">
    <property type="protein sequence ID" value="QRW22642.1"/>
    <property type="molecule type" value="Genomic_DNA"/>
</dbReference>
<evidence type="ECO:0000256" key="2">
    <source>
        <dbReference type="ARBA" id="ARBA00022692"/>
    </source>
</evidence>
<evidence type="ECO:0000256" key="1">
    <source>
        <dbReference type="ARBA" id="ARBA00004141"/>
    </source>
</evidence>
<dbReference type="GeneID" id="67029957"/>
<name>A0A8H8P1J6_9AGAM</name>
<proteinExistence type="predicted"/>
<keyword evidence="3 5" id="KW-1133">Transmembrane helix</keyword>
<dbReference type="AlphaFoldDB" id="A0A8H8P1J6"/>
<dbReference type="PANTHER" id="PTHR31162">
    <property type="entry name" value="MALIC ACID TRANSPORT PROTEIN-RELATED"/>
    <property type="match status" value="1"/>
</dbReference>
<feature type="transmembrane region" description="Helical" evidence="5">
    <location>
        <begin position="20"/>
        <end position="41"/>
    </location>
</feature>
<accession>A0A8H8P1J6</accession>
<evidence type="ECO:0000313" key="7">
    <source>
        <dbReference type="Proteomes" id="UP000650533"/>
    </source>
</evidence>
<dbReference type="Pfam" id="PF03595">
    <property type="entry name" value="SLAC1"/>
    <property type="match status" value="1"/>
</dbReference>
<dbReference type="PANTHER" id="PTHR31162:SF3">
    <property type="entry name" value="TRANSPORTER_MALIC ACID TRANSPORT PROTEIN, PUTATIVE-RELATED"/>
    <property type="match status" value="1"/>
</dbReference>
<dbReference type="InterPro" id="IPR004695">
    <property type="entry name" value="SLAC1/Mae1/Ssu1/TehA"/>
</dbReference>
<dbReference type="InterPro" id="IPR038665">
    <property type="entry name" value="Voltage-dep_anion_channel_sf"/>
</dbReference>
<feature type="transmembrane region" description="Helical" evidence="5">
    <location>
        <begin position="53"/>
        <end position="75"/>
    </location>
</feature>
<protein>
    <submittedName>
        <fullName evidence="6">C4-dicarboxylate transporter/malic acid transporter</fullName>
    </submittedName>
</protein>
<evidence type="ECO:0000256" key="3">
    <source>
        <dbReference type="ARBA" id="ARBA00022989"/>
    </source>
</evidence>
<keyword evidence="2 5" id="KW-0812">Transmembrane</keyword>